<dbReference type="PROSITE" id="PS01187">
    <property type="entry name" value="EGF_CA"/>
    <property type="match status" value="1"/>
</dbReference>
<feature type="disulfide bond" evidence="10">
    <location>
        <begin position="3466"/>
        <end position="3476"/>
    </location>
</feature>
<feature type="domain" description="Cadherin" evidence="16">
    <location>
        <begin position="2947"/>
        <end position="3054"/>
    </location>
</feature>
<name>A0A7M5VEG3_9CNID</name>
<dbReference type="EnsemblMetazoa" id="CLYHEMT010007.2">
    <property type="protein sequence ID" value="CLYHEMP010007.2"/>
    <property type="gene ID" value="CLYHEMG010007"/>
</dbReference>
<feature type="disulfide bond" evidence="10">
    <location>
        <begin position="3527"/>
        <end position="3536"/>
    </location>
</feature>
<dbReference type="CDD" id="cd00033">
    <property type="entry name" value="CCP"/>
    <property type="match status" value="1"/>
</dbReference>
<dbReference type="GO" id="GO:0005886">
    <property type="term" value="C:plasma membrane"/>
    <property type="evidence" value="ECO:0007669"/>
    <property type="project" value="TreeGrafter"/>
</dbReference>
<proteinExistence type="predicted"/>
<evidence type="ECO:0000256" key="3">
    <source>
        <dbReference type="ARBA" id="ARBA00022692"/>
    </source>
</evidence>
<feature type="domain" description="Cadherin" evidence="16">
    <location>
        <begin position="2627"/>
        <end position="2731"/>
    </location>
</feature>
<feature type="domain" description="EGF-like" evidence="15">
    <location>
        <begin position="3462"/>
        <end position="3497"/>
    </location>
</feature>
<feature type="domain" description="Cadherin" evidence="16">
    <location>
        <begin position="1864"/>
        <end position="1969"/>
    </location>
</feature>
<feature type="domain" description="Cadherin" evidence="16">
    <location>
        <begin position="1230"/>
        <end position="1323"/>
    </location>
</feature>
<feature type="compositionally biased region" description="Polar residues" evidence="12">
    <location>
        <begin position="3871"/>
        <end position="3887"/>
    </location>
</feature>
<feature type="signal peptide" evidence="14">
    <location>
        <begin position="1"/>
        <end position="21"/>
    </location>
</feature>
<keyword evidence="19" id="KW-1185">Reference proteome</keyword>
<feature type="domain" description="Sushi" evidence="17">
    <location>
        <begin position="524"/>
        <end position="577"/>
    </location>
</feature>
<feature type="domain" description="Cadherin" evidence="16">
    <location>
        <begin position="1331"/>
        <end position="1434"/>
    </location>
</feature>
<feature type="domain" description="Cadherin" evidence="16">
    <location>
        <begin position="799"/>
        <end position="898"/>
    </location>
</feature>
<comment type="caution">
    <text evidence="10">Lacks conserved residue(s) required for the propagation of feature annotation.</text>
</comment>
<evidence type="ECO:0000313" key="18">
    <source>
        <dbReference type="EnsemblMetazoa" id="CLYHEMP010007.2"/>
    </source>
</evidence>
<keyword evidence="6 13" id="KW-1133">Transmembrane helix</keyword>
<evidence type="ECO:0000256" key="10">
    <source>
        <dbReference type="PROSITE-ProRule" id="PRU00076"/>
    </source>
</evidence>
<protein>
    <submittedName>
        <fullName evidence="18">Uncharacterized protein</fullName>
    </submittedName>
</protein>
<feature type="region of interest" description="Disordered" evidence="12">
    <location>
        <begin position="3861"/>
        <end position="3887"/>
    </location>
</feature>
<evidence type="ECO:0000256" key="9">
    <source>
        <dbReference type="PROSITE-ProRule" id="PRU00043"/>
    </source>
</evidence>
<feature type="disulfide bond" evidence="10">
    <location>
        <begin position="3487"/>
        <end position="3496"/>
    </location>
</feature>
<feature type="domain" description="Cadherin" evidence="16">
    <location>
        <begin position="2096"/>
        <end position="2185"/>
    </location>
</feature>
<evidence type="ECO:0000256" key="14">
    <source>
        <dbReference type="SAM" id="SignalP"/>
    </source>
</evidence>
<dbReference type="CDD" id="cd00054">
    <property type="entry name" value="EGF_CA"/>
    <property type="match status" value="3"/>
</dbReference>
<keyword evidence="3 13" id="KW-0812">Transmembrane</keyword>
<dbReference type="InterPro" id="IPR036383">
    <property type="entry name" value="TSP1_rpt_sf"/>
</dbReference>
<dbReference type="PRINTS" id="PR00205">
    <property type="entry name" value="CADHERIN"/>
</dbReference>
<keyword evidence="5" id="KW-0677">Repeat</keyword>
<evidence type="ECO:0000259" key="17">
    <source>
        <dbReference type="PROSITE" id="PS50923"/>
    </source>
</evidence>
<feature type="domain" description="Cadherin" evidence="16">
    <location>
        <begin position="2204"/>
        <end position="2310"/>
    </location>
</feature>
<dbReference type="Gene3D" id="2.60.40.60">
    <property type="entry name" value="Cadherins"/>
    <property type="match status" value="25"/>
</dbReference>
<feature type="domain" description="Cadherin" evidence="16">
    <location>
        <begin position="2423"/>
        <end position="2516"/>
    </location>
</feature>
<feature type="transmembrane region" description="Helical" evidence="13">
    <location>
        <begin position="3722"/>
        <end position="3747"/>
    </location>
</feature>
<dbReference type="SMART" id="SM00179">
    <property type="entry name" value="EGF_CA"/>
    <property type="match status" value="4"/>
</dbReference>
<feature type="domain" description="Cadherin" evidence="16">
    <location>
        <begin position="1553"/>
        <end position="1660"/>
    </location>
</feature>
<feature type="domain" description="Cadherin" evidence="16">
    <location>
        <begin position="2511"/>
        <end position="2611"/>
    </location>
</feature>
<keyword evidence="11" id="KW-0768">Sushi</keyword>
<feature type="domain" description="Cadherin" evidence="16">
    <location>
        <begin position="2313"/>
        <end position="2416"/>
    </location>
</feature>
<dbReference type="GO" id="GO:0007156">
    <property type="term" value="P:homophilic cell adhesion via plasma membrane adhesion molecules"/>
    <property type="evidence" value="ECO:0007669"/>
    <property type="project" value="InterPro"/>
</dbReference>
<feature type="domain" description="Cadherin" evidence="16">
    <location>
        <begin position="592"/>
        <end position="691"/>
    </location>
</feature>
<dbReference type="SUPFAM" id="SSF57196">
    <property type="entry name" value="EGF/Laminin"/>
    <property type="match status" value="3"/>
</dbReference>
<feature type="chain" id="PRO_5029767563" evidence="14">
    <location>
        <begin position="22"/>
        <end position="3887"/>
    </location>
</feature>
<evidence type="ECO:0000256" key="7">
    <source>
        <dbReference type="ARBA" id="ARBA00023157"/>
    </source>
</evidence>
<keyword evidence="2 10" id="KW-0245">EGF-like domain</keyword>
<keyword evidence="13" id="KW-0472">Membrane</keyword>
<comment type="subcellular location">
    <subcellularLocation>
        <location evidence="1">Membrane</location>
        <topology evidence="1">Single-pass membrane protein</topology>
    </subcellularLocation>
</comment>
<evidence type="ECO:0000256" key="4">
    <source>
        <dbReference type="ARBA" id="ARBA00022729"/>
    </source>
</evidence>
<dbReference type="InterPro" id="IPR002126">
    <property type="entry name" value="Cadherin-like_dom"/>
</dbReference>
<dbReference type="FunFam" id="2.10.25.10:FF:000472">
    <property type="entry name" value="Uncharacterized protein, isoform A"/>
    <property type="match status" value="1"/>
</dbReference>
<feature type="domain" description="EGF-like" evidence="15">
    <location>
        <begin position="3426"/>
        <end position="3460"/>
    </location>
</feature>
<evidence type="ECO:0000256" key="6">
    <source>
        <dbReference type="ARBA" id="ARBA00022989"/>
    </source>
</evidence>
<feature type="domain" description="Cadherin" evidence="16">
    <location>
        <begin position="1124"/>
        <end position="1222"/>
    </location>
</feature>
<dbReference type="CDD" id="cd11304">
    <property type="entry name" value="Cadherin_repeat"/>
    <property type="match status" value="24"/>
</dbReference>
<dbReference type="Pfam" id="PF19028">
    <property type="entry name" value="TSP1_spondin"/>
    <property type="match status" value="1"/>
</dbReference>
<feature type="disulfide bond" evidence="10">
    <location>
        <begin position="3508"/>
        <end position="3525"/>
    </location>
</feature>
<dbReference type="Gene3D" id="2.10.25.10">
    <property type="entry name" value="Laminin"/>
    <property type="match status" value="3"/>
</dbReference>
<organism evidence="18 19">
    <name type="scientific">Clytia hemisphaerica</name>
    <dbReference type="NCBI Taxonomy" id="252671"/>
    <lineage>
        <taxon>Eukaryota</taxon>
        <taxon>Metazoa</taxon>
        <taxon>Cnidaria</taxon>
        <taxon>Hydrozoa</taxon>
        <taxon>Hydroidolina</taxon>
        <taxon>Leptothecata</taxon>
        <taxon>Obeliida</taxon>
        <taxon>Clytiidae</taxon>
        <taxon>Clytia</taxon>
    </lineage>
</organism>
<dbReference type="SUPFAM" id="SSF82895">
    <property type="entry name" value="TSP-1 type 1 repeat"/>
    <property type="match status" value="4"/>
</dbReference>
<feature type="domain" description="Cadherin" evidence="16">
    <location>
        <begin position="916"/>
        <end position="1022"/>
    </location>
</feature>
<dbReference type="SUPFAM" id="SSF49313">
    <property type="entry name" value="Cadherin-like"/>
    <property type="match status" value="24"/>
</dbReference>
<keyword evidence="8" id="KW-0325">Glycoprotein</keyword>
<dbReference type="GeneID" id="136823223"/>
<feature type="disulfide bond" evidence="11">
    <location>
        <begin position="548"/>
        <end position="575"/>
    </location>
</feature>
<dbReference type="PROSITE" id="PS50026">
    <property type="entry name" value="EGF_3"/>
    <property type="match status" value="3"/>
</dbReference>
<feature type="domain" description="Cadherin" evidence="16">
    <location>
        <begin position="1663"/>
        <end position="1766"/>
    </location>
</feature>
<dbReference type="InterPro" id="IPR000884">
    <property type="entry name" value="TSP1_rpt"/>
</dbReference>
<dbReference type="Gene3D" id="2.20.100.10">
    <property type="entry name" value="Thrombospondin type-1 (TSP1) repeat"/>
    <property type="match status" value="6"/>
</dbReference>
<dbReference type="OrthoDB" id="283575at2759"/>
<dbReference type="SMART" id="SM00181">
    <property type="entry name" value="EGF"/>
    <property type="match status" value="5"/>
</dbReference>
<dbReference type="InterPro" id="IPR050174">
    <property type="entry name" value="Protocadherin/Cadherin-CA"/>
</dbReference>
<feature type="domain" description="Cadherin" evidence="16">
    <location>
        <begin position="1040"/>
        <end position="1123"/>
    </location>
</feature>
<evidence type="ECO:0000256" key="8">
    <source>
        <dbReference type="ARBA" id="ARBA00023180"/>
    </source>
</evidence>
<dbReference type="InterPro" id="IPR013032">
    <property type="entry name" value="EGF-like_CS"/>
</dbReference>
<feature type="disulfide bond" evidence="10">
    <location>
        <begin position="3450"/>
        <end position="3459"/>
    </location>
</feature>
<dbReference type="InterPro" id="IPR015919">
    <property type="entry name" value="Cadherin-like_sf"/>
</dbReference>
<dbReference type="PROSITE" id="PS01186">
    <property type="entry name" value="EGF_2"/>
    <property type="match status" value="3"/>
</dbReference>
<dbReference type="InterPro" id="IPR000152">
    <property type="entry name" value="EGF-type_Asp/Asn_hydroxyl_site"/>
</dbReference>
<sequence>MRGNLLRILFLLMLLAALSTAWWRRRRRACTRKNCRLSPWSRWTACTASCGFVGVRSRSRRKTATESCGGRCWSLSETQGCNRKCCPVACSFYYTAWSSCIGCGTRGTQNRRLVIRRNPSCNGQACPRAGTYSRRCNTGRCCPVNCAVTSWGSWGACNAQCEKQGTQARSRRIATNPTCNGQACPTLTSTKPCVGGCCARDCTFSSWTSWSKCSAAQGVCTTNGGSQSRARSIVKRATCGGKCGSTSDTKRCTVQPITCKLSSWGSWSSCRANNGRCGQGSRTRTRNVVTSPVCSAACGKTSEQGSCMHSCCPVNCVYNSWGSWTGCSNQCGQGMQQRTRTIKSQASCNGVACQDSQKKSTKMCTQYIDVDCLLSTWSAWSQCTNGCGKGTQRRTRKVTRPNKCRGQKCGTLTEQKTCYSYRERTNCVVSQWSAFGQCSEKCGQGVKYRQRSIATNAACGGNACPALRESSTCGQTNGGCQQVCSNGICSCRAGYIKSGTKNCIAKDCGNPTLQYCPPGTKSRGSCVYPTINCGWIGTKFPAKCPLSCSTGFTLQGENKLYCESNGRWKASQSYCKRDNEPPTDILLSGSRSVPENTAAGYVVGQLSTVDINKDKFTYKLISDGGCNCFSIANNALKTLRMFNYEATQNKFQVTIQTIDNGLPHLNFTKSFLISITDVNEKPSDILLSHKFIDENSDTDTVVGTLSTVDQDKRQTYKYTILDSGSVYDQLFKIKGNQILTAKSNKNCIQGQRPDKCFINFEKQQRFNIMVNSMDTGNPPMDVDKQIVIQVRDKNDPPYNLTITSSDVKENAPSGTYIGTMQTSEEDAGQVISYSLLDDDQGNFRIDSLGKVYKTKPSDYEAKVAHLITVQAMDNGSPRMKASKQFTINVIDINEPPVKVYLNEKTGTKVINDSLIIPEDMSTRAVVADIVALDGDSVKSVTIQLDNSNMFEITQTTASCTPAPGGQASSAKSKCTTSIRLKKGLNFEVTDEYDLNVRVIDRGHSVVYKFKVQVNDTNDQPTDIGINGKKSVDVLENMMGIRCGKLQTTDEDVDQTFTYTITSNDFNLFEIQGEYLVLKTYSKLDYETKNQYQLTISSSDSGTPSKTVAKQLTINVINDNDPITKVTLTRYTVTENSSPNTVIANIIIEDQDSNTKNQWNHRCVSNGGYLDNKKNQIIVSNDRKINYELVKTFKYTLTCIDGNLQSNWTFDMNVQDVNEAPYAIRLSNNIIKENQPAQTLIGRLSTQDPDNIRQQRQTFTYALQNYQQRFQIKGDLLYAKTSFDYENEKYFDVSFEVKDSGSPVMSFSETLTISIEDVNDKPTDIILSNNKVNENSAQYTNIGNLTTIDSDQGQSYVYRLIDSAGGRFELENNVLRVAQDNKDCLSTGGSFCSLNYEASSSHQITLITTDNGNPSQSLTKTFTIFITDINDSPRRIRISNYTVRENQPIDTLVGTLRAEDEDRNQVSTFTLVGGDTKHFYIDGRAFLKIKANLSDYEAKSKYELMVRVTDNAAIPMQHTEKVVIEILDINEPPTSITLTDNGSSQTFNQSNPHVAENVAMGTIVATINAFDEDLNNKMLNITLDDDSNGVFSVDQQIKCVDSTYLNKKMKLCTTFLRVAKKIDYEVSTSHEVIVRVTDQGGLHRVQKFTVTVLNQNDAPTGLLLNGKTAISINEGPQPASHIIGQLQTIDEDVGQRFTYQITSDPSSIFQIANNKLQIANNKPANFDFESQNSYKVTVQSTDTSNSPKSSSQTFDIRILDINEAPTNIQLSATTVKEISPKDTIIANITVTDPDNMKTVRQKHVCSLSQSTSSAVMIRNNQLIVKENTIDYEQLKIIEVKITCQDNGAPSLSYTQNSTINVVDVNERPINIRLSSNDINENFVGAIGDLFTDDHDNVDGHTPQKFTYQIMDTLSPFAIRNSTLYNKNSFDYEIQKTYKVNIKTTDNGRPPLSLTKEMDIRVIDVNEQPSSVQLSSITVPENSAKGTIIGTLTVMDEDRTSNGAKQQFTHQLIQNPNGLFRINLMNQLEVALDNKLCLKYGGKYCVLNFEDNRFNTIAIRTTDSGNPPLSVDTPFTIEVRDINESPFQLRLSNSYLIENATIGHIIGTFSYKDEDLNQRHNITLTNDDGGRFSVDNQYNLVKAKSTNYETQKKHVITALVTDNGKPSFSVSKAFNIYIQDVNESPTELHITDLNASRSFTKDQPIINENQPANTILGTVQALDQDTVSDLVFSLVDDANGAFRLANKVTCKNITDGKDQHTSCETQIISTTSFNFEEEDKYSVMIKVADHAGLSHLQQFNISIGDVNDRPTNVTVEGEIMVFVKENSVDKMIGELETIDEDIGQQYKYELLDDAGQRFTIKRDRLGGYWLSTTSKIIDYETSSNYTVTVKTIDNGVPALSFQHEISVQVFDINEAPTDIYLSNHTVNENAPTGTIIGDLGVDDPDVGQSHICTLIDSAQNTFELVNKQIRVANNRLLDYERSTIMNVLIECHDDGVPKMSLKKQLSIVVADINEKPTSLVISKNSVAENAVDTYVGTLRAIDADTTDQKFTYTLFRGADFFKLNGARLLTKVALNYEKKNSHLVEIKATDYGGLSVSQNFSIRVEDRNDAPYNIQCTGINGNSTLETLETSKPGTFLGDCSAFDEDSRQMHFFSITSVIATGYNKIMKLSQPKNWFEIEMTNGRIKQVMSQLNHEQYDKFILTIKTFDNAILSLSMEKNFTLYVRNVNQPPTDIVLNNKKVAENSPTNTVISDITIIDPDNKHMDVHGFKCICETLDVDFNDCPLKVNQQNQLYVADTKLVNYEFLPFYNIRINCTEDITKGGYKISRDFRIQIENVNEAPENIQLDPSNIDEHNQIDELVGTIKFKDPDNLNNNKIEKDNITVTSFRSFGAPFKLANPFDIVATQSLDYESMTSYQVEITLTDDGQPPLSTSQNVTITVNDVNDVPSDVTASSITIAESADIGSLVATLTTVDHDKGQQHTYTLLDDAGVLRLSNNNQLVLTKKLVFGVTKDFEIFLESTDNGKPPLSLQKSIKFTVTDSNDKPTDVTSTVNPIPEDETNKFLAANLKVVDPDVSQTHTCQGLGQDKDRLVFQTEASGNISMYVLPKKFNLDYEKNKQVLVGIRCLDNGQPQLSIDTTITLAVQDVNEPPTSIHIDQQTTVKLPENSEPNYIVGSLSSDDPDENQQLTYQLQGNSTKYFKILPNSPVLVVTNLSLNYEAPPGIDHRDVYIKVTDSGTPPLSYQGVLKIIAEDVNEPPSNITLIGAKQVPENTTLGSHFAQLWADNPEGFKQDLTFYIEPPSDVFEIVKTHGPAGHSFVTIKKELNYDTSKKYTLKIRVEDNGQPQLEAYGEINLEILRSDPCIVGNYDCSQEHRECTRKDKNSYKCTCEAGYEDISGTCEPVNECKAMCNNCKDLEYRAACMKDSTSHPPCGPCVNNGTCIDHHNNYTCQCAPGFTGKNCYHNIDDCISNPCQNGTCHDGIQAFTCECNPGFEGKVCNKEINECSEKPCFDQGRQTCTDLVASYKCDCIEGMSGTRCERRACPEDNTCNKKTEECHSHDLTKAEALETTYRCINKEHLSHIEFDTSFAPLQGDAMYTWMVRFEEFVKKEVKVPLAWLQKGGRGQSVVNDAAILKYQDSKKRFKRDLNDTQKTSVYFYGVIGESVVTPVVLLYSMNDTCMLRYSQCPDNVNKFNCRVCGYVNRALNKYDRPVVLQSTGSPEDPLWMDVLPIAGIALCVLILLTLGIFIYRYRKGKKTWNRSRLEDDYTVKHTDARNTIEIMERRSQTWNEGDLDRFNGVINPIYGVDEDEVDENNVVNTSYKYVNPDGTVRVPNDKKSKQDASHMFDNPLFGVGSADFENKMESYDDIDEENTFNGYSNPNFQKPESEL</sequence>
<dbReference type="PANTHER" id="PTHR24028:SF316">
    <property type="entry name" value="NEURAL-CADHERIN-LIKE"/>
    <property type="match status" value="1"/>
</dbReference>
<dbReference type="InterPro" id="IPR000742">
    <property type="entry name" value="EGF"/>
</dbReference>
<evidence type="ECO:0000313" key="19">
    <source>
        <dbReference type="Proteomes" id="UP000594262"/>
    </source>
</evidence>
<dbReference type="RefSeq" id="XP_066935499.1">
    <property type="nucleotide sequence ID" value="XM_067079398.1"/>
</dbReference>
<dbReference type="GO" id="GO:0005509">
    <property type="term" value="F:calcium ion binding"/>
    <property type="evidence" value="ECO:0007669"/>
    <property type="project" value="UniProtKB-UniRule"/>
</dbReference>
<evidence type="ECO:0000256" key="12">
    <source>
        <dbReference type="SAM" id="MobiDB-lite"/>
    </source>
</evidence>
<dbReference type="InterPro" id="IPR018097">
    <property type="entry name" value="EGF_Ca-bd_CS"/>
</dbReference>
<feature type="domain" description="Cadherin" evidence="16">
    <location>
        <begin position="3266"/>
        <end position="3366"/>
    </location>
</feature>
<dbReference type="PROSITE" id="PS50268">
    <property type="entry name" value="CADHERIN_2"/>
    <property type="match status" value="25"/>
</dbReference>
<feature type="domain" description="Cadherin" evidence="16">
    <location>
        <begin position="2849"/>
        <end position="2947"/>
    </location>
</feature>
<dbReference type="Pfam" id="PF00028">
    <property type="entry name" value="Cadherin"/>
    <property type="match status" value="8"/>
</dbReference>
<dbReference type="SMART" id="SM00112">
    <property type="entry name" value="CA"/>
    <property type="match status" value="24"/>
</dbReference>
<evidence type="ECO:0000256" key="1">
    <source>
        <dbReference type="ARBA" id="ARBA00004167"/>
    </source>
</evidence>
<dbReference type="PANTHER" id="PTHR24028">
    <property type="entry name" value="CADHERIN-87A"/>
    <property type="match status" value="1"/>
</dbReference>
<dbReference type="InterPro" id="IPR044004">
    <property type="entry name" value="TSP1_spondin_dom"/>
</dbReference>
<evidence type="ECO:0000259" key="16">
    <source>
        <dbReference type="PROSITE" id="PS50268"/>
    </source>
</evidence>
<feature type="domain" description="Cadherin" evidence="16">
    <location>
        <begin position="1766"/>
        <end position="1869"/>
    </location>
</feature>
<dbReference type="PROSITE" id="PS50092">
    <property type="entry name" value="TSP1"/>
    <property type="match status" value="7"/>
</dbReference>
<dbReference type="InterPro" id="IPR000436">
    <property type="entry name" value="Sushi_SCR_CCP_dom"/>
</dbReference>
<feature type="domain" description="Cadherin" evidence="16">
    <location>
        <begin position="3053"/>
        <end position="3151"/>
    </location>
</feature>
<evidence type="ECO:0000256" key="5">
    <source>
        <dbReference type="ARBA" id="ARBA00022737"/>
    </source>
</evidence>
<dbReference type="PROSITE" id="PS50923">
    <property type="entry name" value="SUSHI"/>
    <property type="match status" value="1"/>
</dbReference>
<evidence type="ECO:0000256" key="13">
    <source>
        <dbReference type="SAM" id="Phobius"/>
    </source>
</evidence>
<accession>A0A7M5VEG3</accession>
<feature type="domain" description="EGF-like" evidence="15">
    <location>
        <begin position="3499"/>
        <end position="3537"/>
    </location>
</feature>
<dbReference type="SMART" id="SM00209">
    <property type="entry name" value="TSP1"/>
    <property type="match status" value="8"/>
</dbReference>
<dbReference type="Pfam" id="PF12661">
    <property type="entry name" value="hEGF"/>
    <property type="match status" value="2"/>
</dbReference>
<evidence type="ECO:0000256" key="2">
    <source>
        <dbReference type="ARBA" id="ARBA00022536"/>
    </source>
</evidence>
<dbReference type="PROSITE" id="PS00022">
    <property type="entry name" value="EGF_1"/>
    <property type="match status" value="3"/>
</dbReference>
<feature type="domain" description="Cadherin" evidence="16">
    <location>
        <begin position="692"/>
        <end position="798"/>
    </location>
</feature>
<keyword evidence="9" id="KW-0106">Calcium</keyword>
<keyword evidence="7 10" id="KW-1015">Disulfide bond</keyword>
<feature type="domain" description="Cadherin" evidence="16">
    <location>
        <begin position="1969"/>
        <end position="2086"/>
    </location>
</feature>
<dbReference type="PROSITE" id="PS00010">
    <property type="entry name" value="ASX_HYDROXYL"/>
    <property type="match status" value="3"/>
</dbReference>
<dbReference type="Proteomes" id="UP000594262">
    <property type="component" value="Unplaced"/>
</dbReference>
<reference evidence="18" key="1">
    <citation type="submission" date="2021-01" db="UniProtKB">
        <authorList>
            <consortium name="EnsemblMetazoa"/>
        </authorList>
    </citation>
    <scope>IDENTIFICATION</scope>
</reference>
<dbReference type="InterPro" id="IPR001881">
    <property type="entry name" value="EGF-like_Ca-bd_dom"/>
</dbReference>
<evidence type="ECO:0000256" key="11">
    <source>
        <dbReference type="PROSITE-ProRule" id="PRU00302"/>
    </source>
</evidence>
<feature type="domain" description="Cadherin" evidence="16">
    <location>
        <begin position="3154"/>
        <end position="3258"/>
    </location>
</feature>
<feature type="domain" description="Cadherin" evidence="16">
    <location>
        <begin position="1434"/>
        <end position="1534"/>
    </location>
</feature>
<keyword evidence="4 14" id="KW-0732">Signal</keyword>
<evidence type="ECO:0000259" key="15">
    <source>
        <dbReference type="PROSITE" id="PS50026"/>
    </source>
</evidence>
<dbReference type="Pfam" id="PF00090">
    <property type="entry name" value="TSP_1"/>
    <property type="match status" value="3"/>
</dbReference>